<dbReference type="GeneID" id="60824688"/>
<keyword evidence="1" id="KW-0614">Plasmid</keyword>
<dbReference type="EMBL" id="CP033968">
    <property type="protein sequence ID" value="AZG12021.1"/>
    <property type="molecule type" value="Genomic_DNA"/>
</dbReference>
<name>A0A3G8GUY2_9BURK</name>
<protein>
    <submittedName>
        <fullName evidence="1">Uncharacterized protein</fullName>
    </submittedName>
</protein>
<dbReference type="Proteomes" id="UP000270411">
    <property type="component" value="Plasmid unnamed1"/>
</dbReference>
<accession>A0A3G8GUY2</accession>
<evidence type="ECO:0000313" key="1">
    <source>
        <dbReference type="EMBL" id="AZG12021.1"/>
    </source>
</evidence>
<dbReference type="RefSeq" id="WP_051705539.1">
    <property type="nucleotide sequence ID" value="NZ_CP033968.1"/>
</dbReference>
<geneLocation type="plasmid" evidence="1">
    <name>unnamed1</name>
</geneLocation>
<dbReference type="AlphaFoldDB" id="A0A3G8GUY2"/>
<evidence type="ECO:0000313" key="2">
    <source>
        <dbReference type="Proteomes" id="UP000270411"/>
    </source>
</evidence>
<dbReference type="OrthoDB" id="8960880at2"/>
<reference evidence="2" key="1">
    <citation type="submission" date="2018-11" db="EMBL/GenBank/DDBJ databases">
        <title>FDA dAtabase for Regulatory Grade micrObial Sequences (FDA-ARGOS): Supporting development and validation of Infectious Disease Dx tests.</title>
        <authorList>
            <person name="Goldberg B."/>
            <person name="Campos J."/>
            <person name="Tallon L."/>
            <person name="Sadzewicz L."/>
            <person name="Zhao X."/>
            <person name="Vavikolanu K."/>
            <person name="Mehta A."/>
            <person name="Aluvathingal J."/>
            <person name="Nadendla S."/>
            <person name="Geyer C."/>
            <person name="Nandy P."/>
            <person name="Yan Y."/>
            <person name="Sichtig H."/>
        </authorList>
    </citation>
    <scope>NUCLEOTIDE SEQUENCE [LARGE SCALE GENOMIC DNA]</scope>
    <source>
        <strain evidence="2">FDAARGOS_614</strain>
        <plasmid evidence="2">unnamed1</plasmid>
    </source>
</reference>
<sequence>MSSIELHTRCGLKCVRLGGGWYFNPKVSTQGFCYVGDSTAPDTEIGPGSRYYGPDVWESKDGPMYGRELLKVRPVHWDAWFAGHLNEAYGGDRQYDRMKAWPAKLELTDAGRDKGLHELDGLVVGSEEEFVARLKFFAQVPAVAVRKSGVTEQKGAFPRPNPVVAVTSAAWLGAQL</sequence>
<proteinExistence type="predicted"/>
<gene>
    <name evidence="1" type="ORF">EHF44_00610</name>
</gene>
<dbReference type="KEGG" id="cpau:EHF44_00610"/>
<organism evidence="1 2">
    <name type="scientific">Cupriavidus pauculus</name>
    <dbReference type="NCBI Taxonomy" id="82633"/>
    <lineage>
        <taxon>Bacteria</taxon>
        <taxon>Pseudomonadati</taxon>
        <taxon>Pseudomonadota</taxon>
        <taxon>Betaproteobacteria</taxon>
        <taxon>Burkholderiales</taxon>
        <taxon>Burkholderiaceae</taxon>
        <taxon>Cupriavidus</taxon>
    </lineage>
</organism>